<dbReference type="Proteomes" id="UP000823941">
    <property type="component" value="Chromosome 20"/>
</dbReference>
<evidence type="ECO:0008006" key="4">
    <source>
        <dbReference type="Google" id="ProtNLM"/>
    </source>
</evidence>
<sequence>MRLLLSLALLTSRSHRRVPRTSIAPTVEPTPPALQRPIRQARLKVKESSSAKCGIKSTPTPAQSAVATRSAPSPTITDVRRRRVTSGGGGSARESSESSYASKVVASKSTVQNPNPIATIPKSESEDVEGDSWNIVQRKSSTNHS</sequence>
<evidence type="ECO:0000256" key="1">
    <source>
        <dbReference type="SAM" id="MobiDB-lite"/>
    </source>
</evidence>
<name>A0ABQ7Q6D8_PLUXY</name>
<reference evidence="2 3" key="1">
    <citation type="submission" date="2021-06" db="EMBL/GenBank/DDBJ databases">
        <title>A haploid diamondback moth (Plutella xylostella L.) genome assembly resolves 31 chromosomes and identifies a diamide resistance mutation.</title>
        <authorList>
            <person name="Ward C.M."/>
            <person name="Perry K.D."/>
            <person name="Baker G."/>
            <person name="Powis K."/>
            <person name="Heckel D.G."/>
            <person name="Baxter S.W."/>
        </authorList>
    </citation>
    <scope>NUCLEOTIDE SEQUENCE [LARGE SCALE GENOMIC DNA]</scope>
    <source>
        <strain evidence="2 3">LV</strain>
        <tissue evidence="2">Single pupa</tissue>
    </source>
</reference>
<proteinExistence type="predicted"/>
<organism evidence="2 3">
    <name type="scientific">Plutella xylostella</name>
    <name type="common">Diamondback moth</name>
    <name type="synonym">Plutella maculipennis</name>
    <dbReference type="NCBI Taxonomy" id="51655"/>
    <lineage>
        <taxon>Eukaryota</taxon>
        <taxon>Metazoa</taxon>
        <taxon>Ecdysozoa</taxon>
        <taxon>Arthropoda</taxon>
        <taxon>Hexapoda</taxon>
        <taxon>Insecta</taxon>
        <taxon>Pterygota</taxon>
        <taxon>Neoptera</taxon>
        <taxon>Endopterygota</taxon>
        <taxon>Lepidoptera</taxon>
        <taxon>Glossata</taxon>
        <taxon>Ditrysia</taxon>
        <taxon>Yponomeutoidea</taxon>
        <taxon>Plutellidae</taxon>
        <taxon>Plutella</taxon>
    </lineage>
</organism>
<dbReference type="EMBL" id="JAHIBW010000020">
    <property type="protein sequence ID" value="KAG7300793.1"/>
    <property type="molecule type" value="Genomic_DNA"/>
</dbReference>
<keyword evidence="3" id="KW-1185">Reference proteome</keyword>
<accession>A0ABQ7Q6D8</accession>
<gene>
    <name evidence="2" type="ORF">JYU34_015125</name>
</gene>
<feature type="compositionally biased region" description="Low complexity" evidence="1">
    <location>
        <begin position="97"/>
        <end position="109"/>
    </location>
</feature>
<protein>
    <recommendedName>
        <fullName evidence="4">Secreted protein</fullName>
    </recommendedName>
</protein>
<feature type="compositionally biased region" description="Polar residues" evidence="1">
    <location>
        <begin position="57"/>
        <end position="76"/>
    </location>
</feature>
<comment type="caution">
    <text evidence="2">The sequence shown here is derived from an EMBL/GenBank/DDBJ whole genome shotgun (WGS) entry which is preliminary data.</text>
</comment>
<feature type="compositionally biased region" description="Polar residues" evidence="1">
    <location>
        <begin position="134"/>
        <end position="145"/>
    </location>
</feature>
<evidence type="ECO:0000313" key="2">
    <source>
        <dbReference type="EMBL" id="KAG7300793.1"/>
    </source>
</evidence>
<evidence type="ECO:0000313" key="3">
    <source>
        <dbReference type="Proteomes" id="UP000823941"/>
    </source>
</evidence>
<feature type="region of interest" description="Disordered" evidence="1">
    <location>
        <begin position="15"/>
        <end position="145"/>
    </location>
</feature>